<dbReference type="EMBL" id="CP158299">
    <property type="protein sequence ID" value="XBV87120.1"/>
    <property type="molecule type" value="Genomic_DNA"/>
</dbReference>
<dbReference type="InterPro" id="IPR011856">
    <property type="entry name" value="tRNA_endonuc-like_dom_sf"/>
</dbReference>
<organism evidence="3">
    <name type="scientific">Deinococcus sonorensis KR-87</name>
    <dbReference type="NCBI Taxonomy" id="694439"/>
    <lineage>
        <taxon>Bacteria</taxon>
        <taxon>Thermotogati</taxon>
        <taxon>Deinococcota</taxon>
        <taxon>Deinococci</taxon>
        <taxon>Deinococcales</taxon>
        <taxon>Deinococcaceae</taxon>
        <taxon>Deinococcus</taxon>
    </lineage>
</organism>
<name>A0AAU7UG91_9DEIO</name>
<dbReference type="InterPro" id="IPR011335">
    <property type="entry name" value="Restrct_endonuc-II-like"/>
</dbReference>
<gene>
    <name evidence="3" type="ORF">ABOD76_09450</name>
</gene>
<accession>A0AAU7UG91</accession>
<protein>
    <recommendedName>
        <fullName evidence="2">UPF0102 protein ABOD76_09450</fullName>
    </recommendedName>
</protein>
<dbReference type="Gene3D" id="3.40.1350.10">
    <property type="match status" value="1"/>
</dbReference>
<dbReference type="NCBIfam" id="TIGR00252">
    <property type="entry name" value="YraN family protein"/>
    <property type="match status" value="1"/>
</dbReference>
<dbReference type="HAMAP" id="MF_00048">
    <property type="entry name" value="UPF0102"/>
    <property type="match status" value="1"/>
</dbReference>
<dbReference type="AlphaFoldDB" id="A0AAU7UG91"/>
<dbReference type="KEGG" id="dsc:ABOD76_09450"/>
<dbReference type="CDD" id="cd20736">
    <property type="entry name" value="PoNe_Nuclease"/>
    <property type="match status" value="1"/>
</dbReference>
<evidence type="ECO:0000313" key="3">
    <source>
        <dbReference type="EMBL" id="XBV87120.1"/>
    </source>
</evidence>
<dbReference type="PANTHER" id="PTHR34039:SF1">
    <property type="entry name" value="UPF0102 PROTEIN YRAN"/>
    <property type="match status" value="1"/>
</dbReference>
<dbReference type="SUPFAM" id="SSF52980">
    <property type="entry name" value="Restriction endonuclease-like"/>
    <property type="match status" value="1"/>
</dbReference>
<evidence type="ECO:0000256" key="2">
    <source>
        <dbReference type="HAMAP-Rule" id="MF_00048"/>
    </source>
</evidence>
<dbReference type="RefSeq" id="WP_350245241.1">
    <property type="nucleotide sequence ID" value="NZ_CP158299.1"/>
</dbReference>
<comment type="similarity">
    <text evidence="1 2">Belongs to the UPF0102 family.</text>
</comment>
<dbReference type="PANTHER" id="PTHR34039">
    <property type="entry name" value="UPF0102 PROTEIN YRAN"/>
    <property type="match status" value="1"/>
</dbReference>
<dbReference type="Pfam" id="PF02021">
    <property type="entry name" value="UPF0102"/>
    <property type="match status" value="1"/>
</dbReference>
<reference evidence="3" key="1">
    <citation type="submission" date="2024-06" db="EMBL/GenBank/DDBJ databases">
        <title>Draft Genome Sequence of Deinococcus sonorensis Type Strain KR-87, a Biofilm Producing Representative of the Genus Deinococcus.</title>
        <authorList>
            <person name="Boren L.S."/>
            <person name="Grosso R.A."/>
            <person name="Hugenberg-Cox A.N."/>
            <person name="Hill J.T.E."/>
            <person name="Albert C.M."/>
            <person name="Tuohy J.M."/>
        </authorList>
    </citation>
    <scope>NUCLEOTIDE SEQUENCE</scope>
    <source>
        <strain evidence="3">KR-87</strain>
    </source>
</reference>
<proteinExistence type="inferred from homology"/>
<dbReference type="InterPro" id="IPR003509">
    <property type="entry name" value="UPF0102_YraN-like"/>
</dbReference>
<dbReference type="NCBIfam" id="NF009150">
    <property type="entry name" value="PRK12497.1-3"/>
    <property type="match status" value="1"/>
</dbReference>
<evidence type="ECO:0000256" key="1">
    <source>
        <dbReference type="ARBA" id="ARBA00006738"/>
    </source>
</evidence>
<dbReference type="GO" id="GO:0003676">
    <property type="term" value="F:nucleic acid binding"/>
    <property type="evidence" value="ECO:0007669"/>
    <property type="project" value="InterPro"/>
</dbReference>
<sequence length="115" mass="12699">MKGAGAEDRALAYLQAQGHILLARNYRLPGGELDLVTQDGEVIVFTEVRQRRGGRYGSALESVTPRKQALLHRAALGYLSRERGRDDLPCRFDLIAIEGSERTGALTHLQNILAE</sequence>